<keyword evidence="2" id="KW-1185">Reference proteome</keyword>
<evidence type="ECO:0000313" key="2">
    <source>
        <dbReference type="Proteomes" id="UP000004277"/>
    </source>
</evidence>
<proteinExistence type="predicted"/>
<dbReference type="Proteomes" id="UP000004277">
    <property type="component" value="Unassembled WGS sequence"/>
</dbReference>
<evidence type="ECO:0000313" key="1">
    <source>
        <dbReference type="EMBL" id="TMS57011.1"/>
    </source>
</evidence>
<sequence length="1033" mass="113331">MNTTVSPYTTATLQTRTAANPPGAAQVAAATRKARSRRTLRPMQQQISFGGVLAVTRSPVAHADLQRAAATLPYNAPAIPRVQPPLKAARWQVTHARAAARTVLPETAPRRRATAAHHTASRPTSDDPAAQPFQAMAEACALTGREPAAVEALLNTLTPQVFIHASRALVAGMPHPHNDAMAVAGLLARSGAGFDALLMRLPRDAWPPLQREALRIWLNAREAAQAPDASEAQRQSCAQEIDAAWHALQYLQDHPAASAREVAASLRKVGLLVPYFNRKHGFDHPEDVALAQRMLLAWGIDLRRAHKLRTSWRARYHPRRLAGRKKSALAAMHKRMTGLRRDLAQRERARLDRALQQAASTLFADPHREMILRALFDSAAPEHKLEVVRQIVILRHLHRHAQADQQHGVAQQRPFFAPLDLTPQQMARETLQEMQRLAPELARNDPALLRVLQEEARVMLMPASQLKHGHWRPPTVQHLLAWHAQWLAALDRARLDGAQGPALHQALEKLHAHLQDAAETVAEDPQMHEMTPDGVQREFDDMYGRMHNHSAVFHSGGNLGIAARVVLSIFPGIGVAPRLKRTAGRDAVIAVGQSLSGSYLAIGRQSRSDGEIGVDAVLGTEALAGTGAIPLQATIAAGIDAGYRQLRGFGLMIRANKLLDANGKVITWNRDGQPAPDGIDSNRWTMQQVNAFLRRHCTLQHGEMTVPADAAALWEDFAAAFFDSPNLQLAVYRESRTTHTAGARVQATAKLGTRDIGLQASAGVRAELGRERQRMQERSTQNAAMHGGHQTRRGVVASARLGVPLPGIAPTHGSRKVSVPPAQIADIQARFADRRRNVQYRLQQVDGKLDASCFRYEIVSTLPAVRAILARDADIWHDMADGKARLEHFYTEYERSYADLPNVVFYVICDLRRPAARKIDNINGQLALLEARLARQAGQAAADATEQAALSARIAVLQQQRQQILETRSNWTPYAIDVRQTVTGGQRTGPGVGLVLQHTAGVDATHVLMRLTAKPEDRHAGRVRFEAALGHGG</sequence>
<dbReference type="EMBL" id="AKCV02000025">
    <property type="protein sequence ID" value="TMS57011.1"/>
    <property type="molecule type" value="Genomic_DNA"/>
</dbReference>
<accession>A0ACD3SLL1</accession>
<gene>
    <name evidence="1" type="ORF">MW7_013665</name>
</gene>
<organism evidence="1 2">
    <name type="scientific">Imbroritus primus</name>
    <dbReference type="NCBI Taxonomy" id="3058603"/>
    <lineage>
        <taxon>Bacteria</taxon>
        <taxon>Pseudomonadati</taxon>
        <taxon>Pseudomonadota</taxon>
        <taxon>Betaproteobacteria</taxon>
        <taxon>Burkholderiales</taxon>
        <taxon>Burkholderiaceae</taxon>
        <taxon>Imbroritus</taxon>
    </lineage>
</organism>
<protein>
    <submittedName>
        <fullName evidence="1">Uncharacterized protein</fullName>
    </submittedName>
</protein>
<name>A0ACD3SLL1_9BURK</name>
<comment type="caution">
    <text evidence="1">The sequence shown here is derived from an EMBL/GenBank/DDBJ whole genome shotgun (WGS) entry which is preliminary data.</text>
</comment>
<reference evidence="1" key="1">
    <citation type="submission" date="2019-05" db="EMBL/GenBank/DDBJ databases">
        <title>Revised genome assembly of Burkholderiaceae (previously Ralstonia) sp. PBA.</title>
        <authorList>
            <person name="Gan H.M."/>
        </authorList>
    </citation>
    <scope>NUCLEOTIDE SEQUENCE</scope>
    <source>
        <strain evidence="1">PBA</strain>
    </source>
</reference>